<keyword evidence="7" id="KW-0223">Dioxygenase</keyword>
<name>A0A7M1AUB7_9BACT</name>
<dbReference type="SUPFAM" id="SSF53213">
    <property type="entry name" value="LigB-like"/>
    <property type="match status" value="1"/>
</dbReference>
<keyword evidence="4" id="KW-0862">Zinc</keyword>
<dbReference type="RefSeq" id="WP_193114440.1">
    <property type="nucleotide sequence ID" value="NZ_CP041165.1"/>
</dbReference>
<evidence type="ECO:0000256" key="2">
    <source>
        <dbReference type="ARBA" id="ARBA00007581"/>
    </source>
</evidence>
<dbReference type="PANTHER" id="PTHR30096:SF0">
    <property type="entry name" value="4,5-DOPA DIOXYGENASE EXTRADIOL-LIKE PROTEIN"/>
    <property type="match status" value="1"/>
</dbReference>
<comment type="cofactor">
    <cofactor evidence="1">
        <name>Zn(2+)</name>
        <dbReference type="ChEBI" id="CHEBI:29105"/>
    </cofactor>
</comment>
<keyword evidence="5" id="KW-0560">Oxidoreductase</keyword>
<keyword evidence="8" id="KW-1185">Reference proteome</keyword>
<dbReference type="GO" id="GO:0016702">
    <property type="term" value="F:oxidoreductase activity, acting on single donors with incorporation of molecular oxygen, incorporation of two atoms of oxygen"/>
    <property type="evidence" value="ECO:0007669"/>
    <property type="project" value="UniProtKB-ARBA"/>
</dbReference>
<feature type="domain" description="Extradiol ring-cleavage dioxygenase class III enzyme subunit B" evidence="6">
    <location>
        <begin position="34"/>
        <end position="250"/>
    </location>
</feature>
<protein>
    <submittedName>
        <fullName evidence="7">Dioxygenase</fullName>
    </submittedName>
</protein>
<dbReference type="AlphaFoldDB" id="A0A7M1AUB7"/>
<evidence type="ECO:0000259" key="6">
    <source>
        <dbReference type="Pfam" id="PF02900"/>
    </source>
</evidence>
<comment type="similarity">
    <text evidence="2">Belongs to the DODA-type extradiol aromatic ring-opening dioxygenase family.</text>
</comment>
<dbReference type="GO" id="GO:0008270">
    <property type="term" value="F:zinc ion binding"/>
    <property type="evidence" value="ECO:0007669"/>
    <property type="project" value="InterPro"/>
</dbReference>
<gene>
    <name evidence="7" type="ORF">FJR03_04380</name>
</gene>
<evidence type="ECO:0000256" key="5">
    <source>
        <dbReference type="ARBA" id="ARBA00023002"/>
    </source>
</evidence>
<organism evidence="7 8">
    <name type="scientific">Sulfurimonas marina</name>
    <dbReference type="NCBI Taxonomy" id="2590551"/>
    <lineage>
        <taxon>Bacteria</taxon>
        <taxon>Pseudomonadati</taxon>
        <taxon>Campylobacterota</taxon>
        <taxon>Epsilonproteobacteria</taxon>
        <taxon>Campylobacterales</taxon>
        <taxon>Sulfurimonadaceae</taxon>
        <taxon>Sulfurimonas</taxon>
    </lineage>
</organism>
<dbReference type="Pfam" id="PF02900">
    <property type="entry name" value="LigB"/>
    <property type="match status" value="1"/>
</dbReference>
<sequence>MNTDKKRVLFISHGGGPLPLLGDTGHLEMVKELTSIAEKIQKPSAILLISAHWEDELVSITSSKYPSLIYDYYGFPQESYDIKYPCLGEPSLAKEVEKVLQKAGIETELNEERGFDHGVFVPLKIMYPKADIPCVQISLLNTLDPLEHIKIGTALADIEYENLLIIGSGFSFHNLKAFFAKDTTETTSMSEQFEQWLVDTCSNKELSESARTNRLVKWEQAPYARYCHPREEHLLPLHVCYGVKQSACDEYIELQIMNKKSSFYLW</sequence>
<proteinExistence type="inferred from homology"/>
<dbReference type="InterPro" id="IPR014436">
    <property type="entry name" value="Extradiol_dOase_DODA"/>
</dbReference>
<dbReference type="PANTHER" id="PTHR30096">
    <property type="entry name" value="4,5-DOPA DIOXYGENASE EXTRADIOL-LIKE PROTEIN"/>
    <property type="match status" value="1"/>
</dbReference>
<dbReference type="GO" id="GO:0008198">
    <property type="term" value="F:ferrous iron binding"/>
    <property type="evidence" value="ECO:0007669"/>
    <property type="project" value="InterPro"/>
</dbReference>
<keyword evidence="3" id="KW-0479">Metal-binding</keyword>
<evidence type="ECO:0000256" key="1">
    <source>
        <dbReference type="ARBA" id="ARBA00001947"/>
    </source>
</evidence>
<reference evidence="7 8" key="1">
    <citation type="submission" date="2019-06" db="EMBL/GenBank/DDBJ databases">
        <title>Sulfurimonas gotlandica sp. nov., a chemoautotrophic and psychrotolerant epsilonproteobacterium isolated from a pelagic redoxcline, and an emended description of the genus Sulfurimonas.</title>
        <authorList>
            <person name="Wang S."/>
            <person name="Jiang L."/>
            <person name="Shao Z."/>
        </authorList>
    </citation>
    <scope>NUCLEOTIDE SEQUENCE [LARGE SCALE GENOMIC DNA]</scope>
    <source>
        <strain evidence="7 8">B2</strain>
    </source>
</reference>
<accession>A0A7M1AUB7</accession>
<dbReference type="KEGG" id="smax:FJR03_04380"/>
<evidence type="ECO:0000313" key="8">
    <source>
        <dbReference type="Proteomes" id="UP000593910"/>
    </source>
</evidence>
<dbReference type="CDD" id="cd07363">
    <property type="entry name" value="45_DOPA_Dioxygenase"/>
    <property type="match status" value="1"/>
</dbReference>
<dbReference type="InterPro" id="IPR004183">
    <property type="entry name" value="Xdiol_dOase_suB"/>
</dbReference>
<evidence type="ECO:0000256" key="3">
    <source>
        <dbReference type="ARBA" id="ARBA00022723"/>
    </source>
</evidence>
<evidence type="ECO:0000313" key="7">
    <source>
        <dbReference type="EMBL" id="QOP41021.1"/>
    </source>
</evidence>
<evidence type="ECO:0000256" key="4">
    <source>
        <dbReference type="ARBA" id="ARBA00022833"/>
    </source>
</evidence>
<dbReference type="Proteomes" id="UP000593910">
    <property type="component" value="Chromosome"/>
</dbReference>
<dbReference type="Gene3D" id="3.40.830.10">
    <property type="entry name" value="LigB-like"/>
    <property type="match status" value="1"/>
</dbReference>
<dbReference type="EMBL" id="CP041165">
    <property type="protein sequence ID" value="QOP41021.1"/>
    <property type="molecule type" value="Genomic_DNA"/>
</dbReference>
<dbReference type="PIRSF" id="PIRSF006157">
    <property type="entry name" value="Doxgns_DODA"/>
    <property type="match status" value="1"/>
</dbReference>